<keyword evidence="3" id="KW-0238">DNA-binding</keyword>
<comment type="caution">
    <text evidence="6">The sequence shown here is derived from an EMBL/GenBank/DDBJ whole genome shotgun (WGS) entry which is preliminary data.</text>
</comment>
<protein>
    <recommendedName>
        <fullName evidence="5">HTH lysR-type domain-containing protein</fullName>
    </recommendedName>
</protein>
<dbReference type="Pfam" id="PF03466">
    <property type="entry name" value="LysR_substrate"/>
    <property type="match status" value="1"/>
</dbReference>
<dbReference type="CDD" id="cd05466">
    <property type="entry name" value="PBP2_LTTR_substrate"/>
    <property type="match status" value="1"/>
</dbReference>
<dbReference type="Gene3D" id="1.10.10.10">
    <property type="entry name" value="Winged helix-like DNA-binding domain superfamily/Winged helix DNA-binding domain"/>
    <property type="match status" value="1"/>
</dbReference>
<sequence>MLLKNYSLNALRVFAVAANAGSFKHAAQQLDLSQSAITRHIQTLEEQLGTKLFHRDNRVHALTPVGEALGQRLLPLFQRLEQSVQSARSSGDEELTTLRLLVPASFLRWWLAARLADFTAIYPHIRIQLDTYDEAAGAPQHAAIAQALQQGTLDLAMIHGRIKDRSLKQQRLYQPTFSPISSATSERDTLTPCWVDPLSESWQQLMQGYPEFAKSQRLQPVAKNSIGLELVTSAPGSTLIDSLYAAHPQFSGLRLHSDIRVVSKTDVLLAMKQAARHPVAVVAFSKWLQNRLQQSL</sequence>
<dbReference type="EMBL" id="PIPY01000007">
    <property type="protein sequence ID" value="RUO60280.1"/>
    <property type="molecule type" value="Genomic_DNA"/>
</dbReference>
<evidence type="ECO:0000256" key="1">
    <source>
        <dbReference type="ARBA" id="ARBA00009437"/>
    </source>
</evidence>
<dbReference type="OrthoDB" id="6787458at2"/>
<dbReference type="InterPro" id="IPR005119">
    <property type="entry name" value="LysR_subst-bd"/>
</dbReference>
<evidence type="ECO:0000256" key="4">
    <source>
        <dbReference type="ARBA" id="ARBA00023163"/>
    </source>
</evidence>
<dbReference type="InterPro" id="IPR000847">
    <property type="entry name" value="LysR_HTH_N"/>
</dbReference>
<dbReference type="Proteomes" id="UP000288259">
    <property type="component" value="Unassembled WGS sequence"/>
</dbReference>
<keyword evidence="7" id="KW-1185">Reference proteome</keyword>
<dbReference type="GO" id="GO:0003700">
    <property type="term" value="F:DNA-binding transcription factor activity"/>
    <property type="evidence" value="ECO:0007669"/>
    <property type="project" value="InterPro"/>
</dbReference>
<keyword evidence="2" id="KW-0805">Transcription regulation</keyword>
<dbReference type="GO" id="GO:0000976">
    <property type="term" value="F:transcription cis-regulatory region binding"/>
    <property type="evidence" value="ECO:0007669"/>
    <property type="project" value="TreeGrafter"/>
</dbReference>
<evidence type="ECO:0000313" key="7">
    <source>
        <dbReference type="Proteomes" id="UP000288259"/>
    </source>
</evidence>
<organism evidence="6 7">
    <name type="scientific">Pseudidiomarina insulisalsae</name>
    <dbReference type="NCBI Taxonomy" id="575789"/>
    <lineage>
        <taxon>Bacteria</taxon>
        <taxon>Pseudomonadati</taxon>
        <taxon>Pseudomonadota</taxon>
        <taxon>Gammaproteobacteria</taxon>
        <taxon>Alteromonadales</taxon>
        <taxon>Idiomarinaceae</taxon>
        <taxon>Pseudidiomarina</taxon>
    </lineage>
</organism>
<gene>
    <name evidence="6" type="ORF">CWI71_07690</name>
</gene>
<dbReference type="PANTHER" id="PTHR30126:SF40">
    <property type="entry name" value="HTH-TYPE TRANSCRIPTIONAL REGULATOR GLTR"/>
    <property type="match status" value="1"/>
</dbReference>
<accession>A0A432YH80</accession>
<feature type="domain" description="HTH lysR-type" evidence="5">
    <location>
        <begin position="6"/>
        <end position="63"/>
    </location>
</feature>
<dbReference type="Gene3D" id="3.40.190.10">
    <property type="entry name" value="Periplasmic binding protein-like II"/>
    <property type="match status" value="1"/>
</dbReference>
<dbReference type="PROSITE" id="PS50931">
    <property type="entry name" value="HTH_LYSR"/>
    <property type="match status" value="1"/>
</dbReference>
<proteinExistence type="inferred from homology"/>
<dbReference type="InterPro" id="IPR036388">
    <property type="entry name" value="WH-like_DNA-bd_sf"/>
</dbReference>
<dbReference type="SUPFAM" id="SSF53850">
    <property type="entry name" value="Periplasmic binding protein-like II"/>
    <property type="match status" value="1"/>
</dbReference>
<dbReference type="Pfam" id="PF00126">
    <property type="entry name" value="HTH_1"/>
    <property type="match status" value="1"/>
</dbReference>
<dbReference type="SUPFAM" id="SSF46785">
    <property type="entry name" value="Winged helix' DNA-binding domain"/>
    <property type="match status" value="1"/>
</dbReference>
<dbReference type="PANTHER" id="PTHR30126">
    <property type="entry name" value="HTH-TYPE TRANSCRIPTIONAL REGULATOR"/>
    <property type="match status" value="1"/>
</dbReference>
<dbReference type="RefSeq" id="WP_126754684.1">
    <property type="nucleotide sequence ID" value="NZ_PIPY01000007.1"/>
</dbReference>
<keyword evidence="4" id="KW-0804">Transcription</keyword>
<name>A0A432YH80_9GAMM</name>
<evidence type="ECO:0000259" key="5">
    <source>
        <dbReference type="PROSITE" id="PS50931"/>
    </source>
</evidence>
<dbReference type="PRINTS" id="PR00039">
    <property type="entry name" value="HTHLYSR"/>
</dbReference>
<reference evidence="7" key="1">
    <citation type="journal article" date="2018" name="Front. Microbiol.">
        <title>Genome-Based Analysis Reveals the Taxonomy and Diversity of the Family Idiomarinaceae.</title>
        <authorList>
            <person name="Liu Y."/>
            <person name="Lai Q."/>
            <person name="Shao Z."/>
        </authorList>
    </citation>
    <scope>NUCLEOTIDE SEQUENCE [LARGE SCALE GENOMIC DNA]</scope>
    <source>
        <strain evidence="7">CVS-6</strain>
    </source>
</reference>
<dbReference type="FunFam" id="1.10.10.10:FF:000001">
    <property type="entry name" value="LysR family transcriptional regulator"/>
    <property type="match status" value="1"/>
</dbReference>
<evidence type="ECO:0000256" key="2">
    <source>
        <dbReference type="ARBA" id="ARBA00023015"/>
    </source>
</evidence>
<dbReference type="InterPro" id="IPR036390">
    <property type="entry name" value="WH_DNA-bd_sf"/>
</dbReference>
<dbReference type="AlphaFoldDB" id="A0A432YH80"/>
<comment type="similarity">
    <text evidence="1">Belongs to the LysR transcriptional regulatory family.</text>
</comment>
<evidence type="ECO:0000313" key="6">
    <source>
        <dbReference type="EMBL" id="RUO60280.1"/>
    </source>
</evidence>
<evidence type="ECO:0000256" key="3">
    <source>
        <dbReference type="ARBA" id="ARBA00023125"/>
    </source>
</evidence>